<accession>A0A382B0C2</accession>
<organism evidence="6">
    <name type="scientific">marine metagenome</name>
    <dbReference type="NCBI Taxonomy" id="408172"/>
    <lineage>
        <taxon>unclassified sequences</taxon>
        <taxon>metagenomes</taxon>
        <taxon>ecological metagenomes</taxon>
    </lineage>
</organism>
<dbReference type="InterPro" id="IPR002372">
    <property type="entry name" value="PQQ_rpt_dom"/>
</dbReference>
<evidence type="ECO:0000256" key="1">
    <source>
        <dbReference type="ARBA" id="ARBA00001931"/>
    </source>
</evidence>
<dbReference type="PANTHER" id="PTHR32303:SF4">
    <property type="entry name" value="QUINOPROTEIN GLUCOSE DEHYDROGENASE"/>
    <property type="match status" value="1"/>
</dbReference>
<feature type="non-terminal residue" evidence="6">
    <location>
        <position position="399"/>
    </location>
</feature>
<gene>
    <name evidence="6" type="ORF">METZ01_LOCUS160022</name>
</gene>
<dbReference type="InterPro" id="IPR018391">
    <property type="entry name" value="PQQ_b-propeller_rpt"/>
</dbReference>
<evidence type="ECO:0000256" key="3">
    <source>
        <dbReference type="ARBA" id="ARBA00023002"/>
    </source>
</evidence>
<dbReference type="Gene3D" id="2.140.10.10">
    <property type="entry name" value="Quinoprotein alcohol dehydrogenase-like superfamily"/>
    <property type="match status" value="1"/>
</dbReference>
<feature type="domain" description="Pyrrolo-quinoline quinone repeat" evidence="5">
    <location>
        <begin position="23"/>
        <end position="398"/>
    </location>
</feature>
<dbReference type="PANTHER" id="PTHR32303">
    <property type="entry name" value="QUINOPROTEIN ALCOHOL DEHYDROGENASE (CYTOCHROME C)"/>
    <property type="match status" value="1"/>
</dbReference>
<comment type="similarity">
    <text evidence="2">Belongs to the bacterial PQQ dehydrogenase family.</text>
</comment>
<protein>
    <recommendedName>
        <fullName evidence="5">Pyrrolo-quinoline quinone repeat domain-containing protein</fullName>
    </recommendedName>
</protein>
<reference evidence="6" key="1">
    <citation type="submission" date="2018-05" db="EMBL/GenBank/DDBJ databases">
        <authorList>
            <person name="Lanie J.A."/>
            <person name="Ng W.-L."/>
            <person name="Kazmierczak K.M."/>
            <person name="Andrzejewski T.M."/>
            <person name="Davidsen T.M."/>
            <person name="Wayne K.J."/>
            <person name="Tettelin H."/>
            <person name="Glass J.I."/>
            <person name="Rusch D."/>
            <person name="Podicherti R."/>
            <person name="Tsui H.-C.T."/>
            <person name="Winkler M.E."/>
        </authorList>
    </citation>
    <scope>NUCLEOTIDE SEQUENCE</scope>
</reference>
<dbReference type="SMART" id="SM00564">
    <property type="entry name" value="PQQ"/>
    <property type="match status" value="2"/>
</dbReference>
<dbReference type="InterPro" id="IPR011047">
    <property type="entry name" value="Quinoprotein_ADH-like_sf"/>
</dbReference>
<dbReference type="Pfam" id="PF01011">
    <property type="entry name" value="PQQ"/>
    <property type="match status" value="1"/>
</dbReference>
<name>A0A382B0C2_9ZZZZ</name>
<dbReference type="AlphaFoldDB" id="A0A382B0C2"/>
<dbReference type="SUPFAM" id="SSF50998">
    <property type="entry name" value="Quinoprotein alcohol dehydrogenase-like"/>
    <property type="match status" value="1"/>
</dbReference>
<keyword evidence="3" id="KW-0560">Oxidoreductase</keyword>
<feature type="region of interest" description="Disordered" evidence="4">
    <location>
        <begin position="379"/>
        <end position="399"/>
    </location>
</feature>
<sequence length="399" mass="43925">MKTLASFAVILVLSSTSAYAEGWPTWGGAPGGSKYSPLNQINRDNVEDLEIAWTYRTGDFEGPMARYGNSFGLQAVPILLPEEAGGHLVLCNPFWKVIALDPLTGEVQWEMDPEVEKGLRDLQYKCRGVAQWHNTEAASGSLCEYTIIQVTGDRRIFAMDARNGAPCPEFGDNGELDVAPAIGSIPRAHDVNAIRTYFPPAVVGGSIIIGSVVGTKFRDAHAPSGAVYAFDTRTGAFKWYWDPVPRNPGDPEAVNWTPEALATTGGGNVWTYMTWDPDRDLVFLPTSSMSPNYYGVNRPGDNRYANSTVALRGSTGEMVWHFQNIHHDIWDLDTSPEPMVIELDWEGQRKTAVAQLTKQGLTFVFDIETGEPLWPVEERPVDTNGIEGEQVSPTQPYPV</sequence>
<dbReference type="EMBL" id="UINC01027620">
    <property type="protein sequence ID" value="SVB07168.1"/>
    <property type="molecule type" value="Genomic_DNA"/>
</dbReference>
<dbReference type="GO" id="GO:0016491">
    <property type="term" value="F:oxidoreductase activity"/>
    <property type="evidence" value="ECO:0007669"/>
    <property type="project" value="UniProtKB-KW"/>
</dbReference>
<evidence type="ECO:0000313" key="6">
    <source>
        <dbReference type="EMBL" id="SVB07168.1"/>
    </source>
</evidence>
<evidence type="ECO:0000256" key="2">
    <source>
        <dbReference type="ARBA" id="ARBA00008156"/>
    </source>
</evidence>
<proteinExistence type="inferred from homology"/>
<evidence type="ECO:0000259" key="5">
    <source>
        <dbReference type="Pfam" id="PF01011"/>
    </source>
</evidence>
<comment type="cofactor">
    <cofactor evidence="1">
        <name>pyrroloquinoline quinone</name>
        <dbReference type="ChEBI" id="CHEBI:58442"/>
    </cofactor>
</comment>
<evidence type="ECO:0000256" key="4">
    <source>
        <dbReference type="SAM" id="MobiDB-lite"/>
    </source>
</evidence>